<dbReference type="AlphaFoldDB" id="A0A142W1Y7"/>
<feature type="signal peptide" evidence="2">
    <location>
        <begin position="1"/>
        <end position="19"/>
    </location>
</feature>
<dbReference type="PROSITE" id="PS00018">
    <property type="entry name" value="EF_HAND_1"/>
    <property type="match status" value="2"/>
</dbReference>
<dbReference type="InterPro" id="IPR018247">
    <property type="entry name" value="EF_Hand_1_Ca_BS"/>
</dbReference>
<dbReference type="Gene3D" id="1.10.238.10">
    <property type="entry name" value="EF-hand"/>
    <property type="match status" value="1"/>
</dbReference>
<dbReference type="PROSITE" id="PS50222">
    <property type="entry name" value="EF_HAND_2"/>
    <property type="match status" value="2"/>
</dbReference>
<name>A0A142W1Y7_9SPHN</name>
<dbReference type="EMBL" id="CP013342">
    <property type="protein sequence ID" value="AMU96066.1"/>
    <property type="molecule type" value="Genomic_DNA"/>
</dbReference>
<feature type="chain" id="PRO_5007502659" evidence="2">
    <location>
        <begin position="20"/>
        <end position="169"/>
    </location>
</feature>
<dbReference type="GO" id="GO:0005509">
    <property type="term" value="F:calcium ion binding"/>
    <property type="evidence" value="ECO:0007669"/>
    <property type="project" value="InterPro"/>
</dbReference>
<feature type="compositionally biased region" description="Low complexity" evidence="1">
    <location>
        <begin position="69"/>
        <end position="86"/>
    </location>
</feature>
<dbReference type="RefSeq" id="WP_062902478.1">
    <property type="nucleotide sequence ID" value="NZ_CP013342.1"/>
</dbReference>
<feature type="compositionally biased region" description="Pro residues" evidence="1">
    <location>
        <begin position="23"/>
        <end position="33"/>
    </location>
</feature>
<accession>A0A142W1Y7</accession>
<feature type="compositionally biased region" description="Low complexity" evidence="1">
    <location>
        <begin position="34"/>
        <end position="54"/>
    </location>
</feature>
<dbReference type="InterPro" id="IPR011992">
    <property type="entry name" value="EF-hand-dom_pair"/>
</dbReference>
<gene>
    <name evidence="4" type="ORF">AOA14_15775</name>
</gene>
<dbReference type="SUPFAM" id="SSF47473">
    <property type="entry name" value="EF-hand"/>
    <property type="match status" value="1"/>
</dbReference>
<dbReference type="SMART" id="SM00054">
    <property type="entry name" value="EFh"/>
    <property type="match status" value="2"/>
</dbReference>
<evidence type="ECO:0000256" key="1">
    <source>
        <dbReference type="SAM" id="MobiDB-lite"/>
    </source>
</evidence>
<dbReference type="Proteomes" id="UP000076234">
    <property type="component" value="Chromosome"/>
</dbReference>
<dbReference type="KEGG" id="ster:AOA14_15775"/>
<evidence type="ECO:0000259" key="3">
    <source>
        <dbReference type="PROSITE" id="PS50222"/>
    </source>
</evidence>
<feature type="region of interest" description="Disordered" evidence="1">
    <location>
        <begin position="16"/>
        <end position="86"/>
    </location>
</feature>
<protein>
    <submittedName>
        <fullName evidence="4">Calcium-binding protein</fullName>
    </submittedName>
</protein>
<evidence type="ECO:0000313" key="4">
    <source>
        <dbReference type="EMBL" id="AMU96066.1"/>
    </source>
</evidence>
<keyword evidence="2" id="KW-0732">Signal</keyword>
<evidence type="ECO:0000256" key="2">
    <source>
        <dbReference type="SAM" id="SignalP"/>
    </source>
</evidence>
<dbReference type="InterPro" id="IPR002048">
    <property type="entry name" value="EF_hand_dom"/>
</dbReference>
<proteinExistence type="predicted"/>
<evidence type="ECO:0000313" key="5">
    <source>
        <dbReference type="Proteomes" id="UP000076234"/>
    </source>
</evidence>
<sequence>MLKQVLLIGAAAISFPALAQEAPPSPGTTPPTEQPEAAPMPDSAPAPTDTTAPVPIEPATDTMAPAGEAPAQTAPASPAPSSIAAATPAQIAQIVETEFPTYDGDKSGDLSAAEFGAWMKKLRTAQDPAVDPESADVKSWIDQAYGAADADKSGSVTKEELVAFLSRGA</sequence>
<dbReference type="Pfam" id="PF13202">
    <property type="entry name" value="EF-hand_5"/>
    <property type="match status" value="1"/>
</dbReference>
<feature type="domain" description="EF-hand" evidence="3">
    <location>
        <begin position="90"/>
        <end position="125"/>
    </location>
</feature>
<reference evidence="5" key="1">
    <citation type="submission" date="2015-11" db="EMBL/GenBank/DDBJ databases">
        <title>Complete genome sequence of a polyethylene glycol-degrading strain Sphingopyxis terrae strain 203-1 (NBRC 15098).</title>
        <authorList>
            <person name="Yoshiyuki O."/>
            <person name="Shouta N."/>
            <person name="Nagata Y."/>
            <person name="Numata M."/>
            <person name="Tsuchikane K."/>
            <person name="Hosoyama A."/>
            <person name="Yamazoe A."/>
            <person name="Tsuda M."/>
            <person name="Fujita N."/>
            <person name="Kawai F."/>
        </authorList>
    </citation>
    <scope>NUCLEOTIDE SEQUENCE [LARGE SCALE GENOMIC DNA]</scope>
    <source>
        <strain evidence="5">203-1</strain>
    </source>
</reference>
<reference evidence="4 5" key="2">
    <citation type="journal article" date="2016" name="Genome Announc.">
        <title>Complete Genome Sequence of Sphingopyxis terrae Strain 203-1 (NBRC 111660), a Polyethylene Glycol Degrader.</title>
        <authorList>
            <person name="Ohtsubo Y."/>
            <person name="Nonoyama S."/>
            <person name="Nagata Y."/>
            <person name="Numata M."/>
            <person name="Tsuchikane K."/>
            <person name="Hosoyama A."/>
            <person name="Yamazoe A."/>
            <person name="Tsuda M."/>
            <person name="Fujita N."/>
            <person name="Kawai F."/>
        </authorList>
    </citation>
    <scope>NUCLEOTIDE SEQUENCE [LARGE SCALE GENOMIC DNA]</scope>
    <source>
        <strain evidence="4 5">203-1</strain>
    </source>
</reference>
<feature type="domain" description="EF-hand" evidence="3">
    <location>
        <begin position="136"/>
        <end position="169"/>
    </location>
</feature>
<organism evidence="4 5">
    <name type="scientific">Sphingopyxis terrae subsp. terrae NBRC 15098</name>
    <dbReference type="NCBI Taxonomy" id="1219058"/>
    <lineage>
        <taxon>Bacteria</taxon>
        <taxon>Pseudomonadati</taxon>
        <taxon>Pseudomonadota</taxon>
        <taxon>Alphaproteobacteria</taxon>
        <taxon>Sphingomonadales</taxon>
        <taxon>Sphingomonadaceae</taxon>
        <taxon>Sphingopyxis</taxon>
    </lineage>
</organism>